<reference evidence="1" key="1">
    <citation type="submission" date="2022-01" db="EMBL/GenBank/DDBJ databases">
        <title>Comparative genomics reveals a dynamic genome evolution in the ectomycorrhizal milk-cap (Lactarius) mushrooms.</title>
        <authorList>
            <consortium name="DOE Joint Genome Institute"/>
            <person name="Lebreton A."/>
            <person name="Tang N."/>
            <person name="Kuo A."/>
            <person name="LaButti K."/>
            <person name="Drula E."/>
            <person name="Barry K."/>
            <person name="Clum A."/>
            <person name="Lipzen A."/>
            <person name="Mousain D."/>
            <person name="Ng V."/>
            <person name="Wang R."/>
            <person name="Wang X."/>
            <person name="Dai Y."/>
            <person name="Henrissat B."/>
            <person name="Grigoriev I.V."/>
            <person name="Guerin-Laguette A."/>
            <person name="Yu F."/>
            <person name="Martin F.M."/>
        </authorList>
    </citation>
    <scope>NUCLEOTIDE SEQUENCE</scope>
    <source>
        <strain evidence="1">QP</strain>
    </source>
</reference>
<evidence type="ECO:0000313" key="1">
    <source>
        <dbReference type="EMBL" id="KAH8986148.1"/>
    </source>
</evidence>
<evidence type="ECO:0000313" key="2">
    <source>
        <dbReference type="Proteomes" id="UP001201163"/>
    </source>
</evidence>
<organism evidence="1 2">
    <name type="scientific">Lactarius akahatsu</name>
    <dbReference type="NCBI Taxonomy" id="416441"/>
    <lineage>
        <taxon>Eukaryota</taxon>
        <taxon>Fungi</taxon>
        <taxon>Dikarya</taxon>
        <taxon>Basidiomycota</taxon>
        <taxon>Agaricomycotina</taxon>
        <taxon>Agaricomycetes</taxon>
        <taxon>Russulales</taxon>
        <taxon>Russulaceae</taxon>
        <taxon>Lactarius</taxon>
    </lineage>
</organism>
<keyword evidence="2" id="KW-1185">Reference proteome</keyword>
<name>A0AAD4Q5K3_9AGAM</name>
<protein>
    <submittedName>
        <fullName evidence="1">Uncharacterized protein</fullName>
    </submittedName>
</protein>
<dbReference type="EMBL" id="JAKELL010000057">
    <property type="protein sequence ID" value="KAH8986148.1"/>
    <property type="molecule type" value="Genomic_DNA"/>
</dbReference>
<sequence>MLCPQSTLRLPGYNRLLDSTSTNHGLRDAGLSFWNRAVTKEVRDHAIRGEQRRGPYELAHVCLLAFQHNLPCSARPPYPSQPSSTLVRFSSSTLFSLCEYADSSHPSRYSKVVDWTTCTPASTCMQTPPGNTARVCDPRRALAYATILFAFDYHIDAAINKKRSASTYRLPSSRHLRRHCARLRPAGVSAVGLFRVTHYQFPSLPKFRYIHKMRKCIG</sequence>
<dbReference type="AlphaFoldDB" id="A0AAD4Q5K3"/>
<gene>
    <name evidence="1" type="ORF">EDB92DRAFT_1289248</name>
</gene>
<comment type="caution">
    <text evidence="1">The sequence shown here is derived from an EMBL/GenBank/DDBJ whole genome shotgun (WGS) entry which is preliminary data.</text>
</comment>
<accession>A0AAD4Q5K3</accession>
<dbReference type="Proteomes" id="UP001201163">
    <property type="component" value="Unassembled WGS sequence"/>
</dbReference>
<proteinExistence type="predicted"/>